<evidence type="ECO:0000313" key="9">
    <source>
        <dbReference type="Proteomes" id="UP001549184"/>
    </source>
</evidence>
<dbReference type="RefSeq" id="WP_354012178.1">
    <property type="nucleotide sequence ID" value="NZ_JBEPMU010000001.1"/>
</dbReference>
<protein>
    <recommendedName>
        <fullName evidence="10">Thiamine biosynthesis protein ThiF</fullName>
    </recommendedName>
</protein>
<evidence type="ECO:0000259" key="7">
    <source>
        <dbReference type="Pfam" id="PF14464"/>
    </source>
</evidence>
<evidence type="ECO:0008006" key="10">
    <source>
        <dbReference type="Google" id="ProtNLM"/>
    </source>
</evidence>
<keyword evidence="3" id="KW-0378">Hydrolase</keyword>
<proteinExistence type="predicted"/>
<keyword evidence="5" id="KW-0482">Metalloprotease</keyword>
<organism evidence="8 9">
    <name type="scientific">Dyella japonica</name>
    <dbReference type="NCBI Taxonomy" id="231455"/>
    <lineage>
        <taxon>Bacteria</taxon>
        <taxon>Pseudomonadati</taxon>
        <taxon>Pseudomonadota</taxon>
        <taxon>Gammaproteobacteria</taxon>
        <taxon>Lysobacterales</taxon>
        <taxon>Rhodanobacteraceae</taxon>
        <taxon>Dyella</taxon>
    </lineage>
</organism>
<feature type="domain" description="JAB" evidence="7">
    <location>
        <begin position="639"/>
        <end position="748"/>
    </location>
</feature>
<evidence type="ECO:0000256" key="3">
    <source>
        <dbReference type="ARBA" id="ARBA00022801"/>
    </source>
</evidence>
<dbReference type="EMBL" id="JBEPMU010000001">
    <property type="protein sequence ID" value="MET3650689.1"/>
    <property type="molecule type" value="Genomic_DNA"/>
</dbReference>
<dbReference type="SUPFAM" id="SSF102712">
    <property type="entry name" value="JAB1/MPN domain"/>
    <property type="match status" value="1"/>
</dbReference>
<keyword evidence="2" id="KW-0479">Metal-binding</keyword>
<accession>A0ABV2JS34</accession>
<dbReference type="InterPro" id="IPR028090">
    <property type="entry name" value="JAB_dom_prok"/>
</dbReference>
<keyword evidence="9" id="KW-1185">Reference proteome</keyword>
<evidence type="ECO:0000313" key="8">
    <source>
        <dbReference type="EMBL" id="MET3650689.1"/>
    </source>
</evidence>
<dbReference type="Proteomes" id="UP001549184">
    <property type="component" value="Unassembled WGS sequence"/>
</dbReference>
<evidence type="ECO:0000256" key="1">
    <source>
        <dbReference type="ARBA" id="ARBA00022670"/>
    </source>
</evidence>
<evidence type="ECO:0000256" key="2">
    <source>
        <dbReference type="ARBA" id="ARBA00022723"/>
    </source>
</evidence>
<dbReference type="Gene3D" id="3.40.50.720">
    <property type="entry name" value="NAD(P)-binding Rossmann-like Domain"/>
    <property type="match status" value="1"/>
</dbReference>
<dbReference type="InterPro" id="IPR032865">
    <property type="entry name" value="Prok-E2_A"/>
</dbReference>
<evidence type="ECO:0000256" key="4">
    <source>
        <dbReference type="ARBA" id="ARBA00022833"/>
    </source>
</evidence>
<name>A0ABV2JS34_9GAMM</name>
<gene>
    <name evidence="8" type="ORF">ABIC75_000391</name>
</gene>
<evidence type="ECO:0000259" key="6">
    <source>
        <dbReference type="Pfam" id="PF00899"/>
    </source>
</evidence>
<dbReference type="InterPro" id="IPR000594">
    <property type="entry name" value="ThiF_NAD_FAD-bd"/>
</dbReference>
<comment type="caution">
    <text evidence="8">The sequence shown here is derived from an EMBL/GenBank/DDBJ whole genome shotgun (WGS) entry which is preliminary data.</text>
</comment>
<dbReference type="Pfam" id="PF14464">
    <property type="entry name" value="Prok-JAB"/>
    <property type="match status" value="1"/>
</dbReference>
<dbReference type="InterPro" id="IPR035985">
    <property type="entry name" value="Ubiquitin-activating_enz"/>
</dbReference>
<keyword evidence="4" id="KW-0862">Zinc</keyword>
<evidence type="ECO:0000256" key="5">
    <source>
        <dbReference type="ARBA" id="ARBA00023049"/>
    </source>
</evidence>
<feature type="domain" description="THIF-type NAD/FAD binding fold" evidence="6">
    <location>
        <begin position="382"/>
        <end position="487"/>
    </location>
</feature>
<dbReference type="Gene3D" id="3.40.140.10">
    <property type="entry name" value="Cytidine Deaminase, domain 2"/>
    <property type="match status" value="1"/>
</dbReference>
<dbReference type="Pfam" id="PF14457">
    <property type="entry name" value="Prok-E2_A"/>
    <property type="match status" value="1"/>
</dbReference>
<reference evidence="8 9" key="1">
    <citation type="submission" date="2024-06" db="EMBL/GenBank/DDBJ databases">
        <title>Sorghum-associated microbial communities from plants grown in Nebraska, USA.</title>
        <authorList>
            <person name="Schachtman D."/>
        </authorList>
    </citation>
    <scope>NUCLEOTIDE SEQUENCE [LARGE SCALE GENOMIC DNA]</scope>
    <source>
        <strain evidence="8 9">1073</strain>
    </source>
</reference>
<dbReference type="Pfam" id="PF00899">
    <property type="entry name" value="ThiF"/>
    <property type="match status" value="1"/>
</dbReference>
<dbReference type="SUPFAM" id="SSF69572">
    <property type="entry name" value="Activating enzymes of the ubiquitin-like proteins"/>
    <property type="match status" value="1"/>
</dbReference>
<sequence>MAFLECGLPLSGDVASLPVDSPFLALLRACEKHPDVDVVELRRAPDGESWHAIVVDIGDGTVAARNDVGIHPRERLALVHRPGASMPFEARPLRSDFPETLHQNGVLQGELRSLCLYDVPWSSLERTWTPGQFLTRVLQWLEKTADGTLHARDQALEQLFFDSGWRVLLPVGFGDAIQDQNKTLRLRLLSETAERVTLAASFDVDESTPGVTPPLQLLTFEISGVTHPPVQYLPKTLGDLEDRLVQVGTSVFPALIEELYRLAAGEGLLVTAAESRINILMLIRIPRLRDGVTERLDVLAFLVETDLARLGLAMGVLYQGQPGGHVFRAVALQGDVGQASSLAVTPSSDWRDIRVTQMHVRHRVDRAAARGWSGLPEGSGKFRGLLAGAGALGSTLALLWAREGWGSWTLVDPDMLDPHNVVRHQAFDISVGRSKSEVVGALMQSALGERDPQLQTIRGKANDCEHEALVAAIASADLLIDATTSLEVPRDWSLQDVPRTASVFLTPSGGSSVLLIEDAAKHLRVAALEAQYYRAVLRQEWGEAHLQSTAEIRVGAGCRDRSLVMSATRITLHGALLNQGLQRAAEASSAAIRVWSLDGSAGSVHCYDVPPCEVRQSSAVGWTIYWDVDLESHLQSLRALALPNETGGILVGVTDHKARTIYLVDAYHAPLDSVATPREFIRGKEGVADLRLRCVTRTRGMVDYVGDWHSHPRHASARPSQTDLKLVDDLAQTLSADGVPAIMVIAGDKGSLTITLRESH</sequence>
<keyword evidence="1" id="KW-0645">Protease</keyword>